<dbReference type="SUPFAM" id="SSF64438">
    <property type="entry name" value="CNF1/YfiH-like putative cysteine hydrolases"/>
    <property type="match status" value="1"/>
</dbReference>
<dbReference type="InterPro" id="IPR038592">
    <property type="entry name" value="CheD-like_sf"/>
</dbReference>
<dbReference type="GO" id="GO:0006935">
    <property type="term" value="P:chemotaxis"/>
    <property type="evidence" value="ECO:0007669"/>
    <property type="project" value="UniProtKB-UniRule"/>
</dbReference>
<dbReference type="HOGENOM" id="CLU_087854_0_0_5"/>
<evidence type="ECO:0000313" key="5">
    <source>
        <dbReference type="Proteomes" id="UP000006512"/>
    </source>
</evidence>
<comment type="catalytic activity">
    <reaction evidence="3">
        <text>L-glutaminyl-[protein] + H2O = L-glutamyl-[protein] + NH4(+)</text>
        <dbReference type="Rhea" id="RHEA:16441"/>
        <dbReference type="Rhea" id="RHEA-COMP:10207"/>
        <dbReference type="Rhea" id="RHEA-COMP:10208"/>
        <dbReference type="ChEBI" id="CHEBI:15377"/>
        <dbReference type="ChEBI" id="CHEBI:28938"/>
        <dbReference type="ChEBI" id="CHEBI:29973"/>
        <dbReference type="ChEBI" id="CHEBI:30011"/>
        <dbReference type="EC" id="3.5.1.44"/>
    </reaction>
</comment>
<dbReference type="EC" id="3.5.1.44" evidence="3"/>
<accession>F4QTB4</accession>
<sequence>MERHIARTRIRDERLGQHNVRVQPGEYFVTSDAGIMIITVLGSCVAACVRNPYTGFGGMNHFMLPQSEEGDWNGVSSHMRYGNHAMENLINEVMKSGCRRSEMEIKLFGGANMYVGGSEIGAKNAQFVTGYLKAEGLRASASDLGGSHGRRIHYWPSTGKVKRLLLTGGEDSRVATAETTYRSRLTTAPVEGDIELFG</sequence>
<protein>
    <recommendedName>
        <fullName evidence="3">Probable chemoreceptor glutamine deamidase CheD</fullName>
        <ecNumber evidence="3">3.5.1.44</ecNumber>
    </recommendedName>
</protein>
<reference evidence="5" key="1">
    <citation type="submission" date="2011-03" db="EMBL/GenBank/DDBJ databases">
        <title>Draft genome sequence of Brevundimonas diminuta.</title>
        <authorList>
            <person name="Brown P.J.B."/>
            <person name="Buechlein A."/>
            <person name="Hemmerich C."/>
            <person name="Brun Y.V."/>
        </authorList>
    </citation>
    <scope>NUCLEOTIDE SEQUENCE [LARGE SCALE GENOMIC DNA]</scope>
    <source>
        <strain evidence="5">C19</strain>
    </source>
</reference>
<comment type="function">
    <text evidence="3">Probably deamidates glutamine residues to glutamate on methyl-accepting chemotaxis receptors (MCPs), playing an important role in chemotaxis.</text>
</comment>
<keyword evidence="1 3" id="KW-0145">Chemotaxis</keyword>
<organism evidence="4 5">
    <name type="scientific">Asticcacaulis biprosthecium C19</name>
    <dbReference type="NCBI Taxonomy" id="715226"/>
    <lineage>
        <taxon>Bacteria</taxon>
        <taxon>Pseudomonadati</taxon>
        <taxon>Pseudomonadota</taxon>
        <taxon>Alphaproteobacteria</taxon>
        <taxon>Caulobacterales</taxon>
        <taxon>Caulobacteraceae</taxon>
        <taxon>Asticcacaulis</taxon>
    </lineage>
</organism>
<dbReference type="AlphaFoldDB" id="F4QTB4"/>
<dbReference type="PANTHER" id="PTHR35147">
    <property type="entry name" value="CHEMORECEPTOR GLUTAMINE DEAMIDASE CHED-RELATED"/>
    <property type="match status" value="1"/>
</dbReference>
<dbReference type="Proteomes" id="UP000006512">
    <property type="component" value="Unassembled WGS sequence"/>
</dbReference>
<name>F4QTB4_9CAUL</name>
<dbReference type="PANTHER" id="PTHR35147:SF3">
    <property type="entry name" value="CHEMORECEPTOR GLUTAMINE DEAMIDASE CHED 1-RELATED"/>
    <property type="match status" value="1"/>
</dbReference>
<comment type="similarity">
    <text evidence="3">Belongs to the CheD family.</text>
</comment>
<dbReference type="Pfam" id="PF03975">
    <property type="entry name" value="CheD"/>
    <property type="match status" value="1"/>
</dbReference>
<evidence type="ECO:0000256" key="3">
    <source>
        <dbReference type="HAMAP-Rule" id="MF_01440"/>
    </source>
</evidence>
<evidence type="ECO:0000256" key="2">
    <source>
        <dbReference type="ARBA" id="ARBA00022801"/>
    </source>
</evidence>
<dbReference type="CDD" id="cd16352">
    <property type="entry name" value="CheD"/>
    <property type="match status" value="1"/>
</dbReference>
<dbReference type="InterPro" id="IPR005659">
    <property type="entry name" value="Chemorcpt_Glu_NH3ase_CheD"/>
</dbReference>
<dbReference type="eggNOG" id="COG1871">
    <property type="taxonomic scope" value="Bacteria"/>
</dbReference>
<dbReference type="HAMAP" id="MF_01440">
    <property type="entry name" value="CheD"/>
    <property type="match status" value="1"/>
</dbReference>
<evidence type="ECO:0000256" key="1">
    <source>
        <dbReference type="ARBA" id="ARBA00022500"/>
    </source>
</evidence>
<keyword evidence="2 3" id="KW-0378">Hydrolase</keyword>
<evidence type="ECO:0000313" key="4">
    <source>
        <dbReference type="EMBL" id="EGF89984.1"/>
    </source>
</evidence>
<dbReference type="GO" id="GO:0050568">
    <property type="term" value="F:protein-glutamine glutaminase activity"/>
    <property type="evidence" value="ECO:0007669"/>
    <property type="project" value="UniProtKB-UniRule"/>
</dbReference>
<gene>
    <name evidence="3" type="primary">cheD</name>
    <name evidence="4" type="ORF">ABI_44110</name>
</gene>
<dbReference type="STRING" id="715226.ABI_44110"/>
<keyword evidence="5" id="KW-1185">Reference proteome</keyword>
<proteinExistence type="inferred from homology"/>
<dbReference type="EMBL" id="GL883080">
    <property type="protein sequence ID" value="EGF89984.1"/>
    <property type="molecule type" value="Genomic_DNA"/>
</dbReference>
<dbReference type="InterPro" id="IPR011324">
    <property type="entry name" value="Cytotoxic_necrot_fac-like_cat"/>
</dbReference>
<dbReference type="Gene3D" id="3.30.1330.200">
    <property type="match status" value="1"/>
</dbReference>